<dbReference type="AlphaFoldDB" id="W1YJW0"/>
<reference evidence="1" key="1">
    <citation type="submission" date="2013-12" db="EMBL/GenBank/DDBJ databases">
        <title>A Varibaculum cambriense genome reconstructed from a premature infant gut community with otherwise low bacterial novelty that shifts toward anaerobic metabolism during the third week of life.</title>
        <authorList>
            <person name="Brown C.T."/>
            <person name="Sharon I."/>
            <person name="Thomas B.C."/>
            <person name="Castelle C.J."/>
            <person name="Morowitz M.J."/>
            <person name="Banfield J.F."/>
        </authorList>
    </citation>
    <scope>NUCLEOTIDE SEQUENCE</scope>
</reference>
<proteinExistence type="predicted"/>
<dbReference type="PANTHER" id="PTHR18964:SF173">
    <property type="entry name" value="GLUCOKINASE"/>
    <property type="match status" value="1"/>
</dbReference>
<gene>
    <name evidence="1" type="ORF">Q604_UNBC03213G0001</name>
</gene>
<protein>
    <submittedName>
        <fullName evidence="1">Glucokinase</fullName>
    </submittedName>
</protein>
<dbReference type="EMBL" id="AZMM01003213">
    <property type="protein sequence ID" value="ETJ42808.1"/>
    <property type="molecule type" value="Genomic_DNA"/>
</dbReference>
<comment type="caution">
    <text evidence="1">The sequence shown here is derived from an EMBL/GenBank/DDBJ whole genome shotgun (WGS) entry which is preliminary data.</text>
</comment>
<sequence>SGKAVTAAAREGDPAALECYERLGDALGQGLADLAAVLDPEVIVLTGGLTEAGDILLTPVTKAFDQYLTARTRRPQIPVLISASGHG</sequence>
<organism evidence="1">
    <name type="scientific">human gut metagenome</name>
    <dbReference type="NCBI Taxonomy" id="408170"/>
    <lineage>
        <taxon>unclassified sequences</taxon>
        <taxon>metagenomes</taxon>
        <taxon>organismal metagenomes</taxon>
    </lineage>
</organism>
<dbReference type="SUPFAM" id="SSF53067">
    <property type="entry name" value="Actin-like ATPase domain"/>
    <property type="match status" value="1"/>
</dbReference>
<dbReference type="GO" id="GO:0016301">
    <property type="term" value="F:kinase activity"/>
    <property type="evidence" value="ECO:0007669"/>
    <property type="project" value="UniProtKB-KW"/>
</dbReference>
<accession>W1YJW0</accession>
<dbReference type="InterPro" id="IPR043129">
    <property type="entry name" value="ATPase_NBD"/>
</dbReference>
<feature type="non-terminal residue" evidence="1">
    <location>
        <position position="1"/>
    </location>
</feature>
<dbReference type="Gene3D" id="3.30.420.40">
    <property type="match status" value="1"/>
</dbReference>
<dbReference type="InterPro" id="IPR000600">
    <property type="entry name" value="ROK"/>
</dbReference>
<dbReference type="PANTHER" id="PTHR18964">
    <property type="entry name" value="ROK (REPRESSOR, ORF, KINASE) FAMILY"/>
    <property type="match status" value="1"/>
</dbReference>
<keyword evidence="1" id="KW-0418">Kinase</keyword>
<feature type="non-terminal residue" evidence="1">
    <location>
        <position position="87"/>
    </location>
</feature>
<evidence type="ECO:0000313" key="1">
    <source>
        <dbReference type="EMBL" id="ETJ42808.1"/>
    </source>
</evidence>
<name>W1YJW0_9ZZZZ</name>
<keyword evidence="1" id="KW-0808">Transferase</keyword>
<dbReference type="Pfam" id="PF00480">
    <property type="entry name" value="ROK"/>
    <property type="match status" value="1"/>
</dbReference>